<feature type="coiled-coil region" evidence="1">
    <location>
        <begin position="264"/>
        <end position="291"/>
    </location>
</feature>
<sequence length="306" mass="34665">MLKAEVSEIESDLVKVTNSEVGLRGIKVFKKLDEAAAQLRQEIASVQEWMSSDTGDWVCPIDLAPLVWNQLINIRDNIAPGLRNQLKVDYEAGLVDYQERIDQFLSLHTWELPHDKQESVKTNLLRAFPTLTDLEDYLQVVIGRPVIIPALSEQLDQKQAECLDQITQFIQQYDSNLEQRLRESAQAGGEQLAAQLLEELSDWEPGRKPVQFKKKMEKHLMKVRVLLANASPEAGSSLEQMMAHLDSIVTDPAIEAKNLGSDGRSQLQQKMQEIRTKLLDEQRNLQSLATDDVGLSKATVMSFKFR</sequence>
<name>E7DQH2_9NOSO</name>
<reference evidence="2" key="1">
    <citation type="journal article" date="2011" name="Acta Physiol. Plant.">
        <title>An investigation on the genetic background of Nostoc flagelliforme by similarity analysis of its partial genomic DNA and phylogenetic comparison of deduced related species.</title>
        <authorList>
            <person name="Gao X."/>
            <person name="Liu K."/>
            <person name="Qiu B.S."/>
        </authorList>
    </citation>
    <scope>NUCLEOTIDE SEQUENCE</scope>
    <source>
        <strain evidence="2">Sunitezuoqi</strain>
    </source>
</reference>
<proteinExistence type="predicted"/>
<accession>E7DQH2</accession>
<protein>
    <recommendedName>
        <fullName evidence="3">Actin-related protein</fullName>
    </recommendedName>
</protein>
<evidence type="ECO:0008006" key="3">
    <source>
        <dbReference type="Google" id="ProtNLM"/>
    </source>
</evidence>
<organism evidence="2">
    <name type="scientific">Nostoc flagelliforme str. Sunitezuoqi</name>
    <dbReference type="NCBI Taxonomy" id="676037"/>
    <lineage>
        <taxon>Bacteria</taxon>
        <taxon>Bacillati</taxon>
        <taxon>Cyanobacteriota</taxon>
        <taxon>Cyanophyceae</taxon>
        <taxon>Nostocales</taxon>
        <taxon>Nostocaceae</taxon>
        <taxon>Nostoc</taxon>
    </lineage>
</organism>
<gene>
    <name evidence="2" type="ORF">Nfla_10204</name>
</gene>
<keyword evidence="1" id="KW-0175">Coiled coil</keyword>
<evidence type="ECO:0000256" key="1">
    <source>
        <dbReference type="SAM" id="Coils"/>
    </source>
</evidence>
<dbReference type="EMBL" id="HQ291174">
    <property type="protein sequence ID" value="ADO19330.1"/>
    <property type="molecule type" value="Genomic_DNA"/>
</dbReference>
<dbReference type="AlphaFoldDB" id="E7DQH2"/>
<evidence type="ECO:0000313" key="2">
    <source>
        <dbReference type="EMBL" id="ADO19330.1"/>
    </source>
</evidence>